<protein>
    <submittedName>
        <fullName evidence="1">Uncharacterized protein</fullName>
    </submittedName>
</protein>
<dbReference type="KEGG" id="tas:TASI_0424"/>
<sequence>MNLRNTFKWRESIQSICPDSEYWVNEQDIYSDFLLFINKRKQYKIRNYFLEMSRDDFYTEFLNFVRPEDEAYLFSKRYTEKAFLDVINKSTYKKDWMDFLASRANECPASANKYVEYLDGGDL</sequence>
<keyword evidence="2" id="KW-1185">Reference proteome</keyword>
<proteinExistence type="predicted"/>
<accession>G4QCR9</accession>
<gene>
    <name evidence="1" type="ordered locus">TASI_0424</name>
</gene>
<name>G4QCR9_TAYAM</name>
<dbReference type="AlphaFoldDB" id="G4QCR9"/>
<evidence type="ECO:0000313" key="1">
    <source>
        <dbReference type="EMBL" id="AEP36199.1"/>
    </source>
</evidence>
<organism evidence="1 2">
    <name type="scientific">Taylorella asinigenitalis (strain MCE3)</name>
    <dbReference type="NCBI Taxonomy" id="1008459"/>
    <lineage>
        <taxon>Bacteria</taxon>
        <taxon>Pseudomonadati</taxon>
        <taxon>Pseudomonadota</taxon>
        <taxon>Betaproteobacteria</taxon>
        <taxon>Burkholderiales</taxon>
        <taxon>Alcaligenaceae</taxon>
        <taxon>Taylorella</taxon>
    </lineage>
</organism>
<evidence type="ECO:0000313" key="2">
    <source>
        <dbReference type="Proteomes" id="UP000009284"/>
    </source>
</evidence>
<reference evidence="1 2" key="2">
    <citation type="journal article" date="2012" name="PLoS ONE">
        <title>Genomic characterization of the taylorella genus.</title>
        <authorList>
            <person name="Hebert L."/>
            <person name="Moumen B."/>
            <person name="Pons N."/>
            <person name="Duquesne F."/>
            <person name="Breuil M.F."/>
            <person name="Goux D."/>
            <person name="Batto J.M."/>
            <person name="Laugier C."/>
            <person name="Renault P."/>
            <person name="Petry S."/>
        </authorList>
    </citation>
    <scope>NUCLEOTIDE SEQUENCE [LARGE SCALE GENOMIC DNA]</scope>
    <source>
        <strain evidence="1 2">MCE3</strain>
    </source>
</reference>
<reference key="1">
    <citation type="submission" date="2011-09" db="EMBL/GenBank/DDBJ databases">
        <title>Genomic characterization of the Taylorella genus.</title>
        <authorList>
            <person name="Hebert L."/>
            <person name="Moumen B."/>
            <person name="Pons N."/>
            <person name="Duquesne F."/>
            <person name="Breuil M.-F."/>
            <person name="Goux D."/>
            <person name="Batto J.-M."/>
            <person name="Renault P."/>
            <person name="Laugier C."/>
            <person name="Petry S."/>
        </authorList>
    </citation>
    <scope>NUCLEOTIDE SEQUENCE</scope>
    <source>
        <strain>MCE3</strain>
    </source>
</reference>
<dbReference type="HOGENOM" id="CLU_2014158_0_0_4"/>
<dbReference type="Proteomes" id="UP000009284">
    <property type="component" value="Chromosome"/>
</dbReference>
<dbReference type="EMBL" id="CP003059">
    <property type="protein sequence ID" value="AEP36199.1"/>
    <property type="molecule type" value="Genomic_DNA"/>
</dbReference>
<dbReference type="STRING" id="1008459.TASI_0424"/>